<evidence type="ECO:0000313" key="1">
    <source>
        <dbReference type="EMBL" id="KRZ55221.1"/>
    </source>
</evidence>
<organism evidence="1 2">
    <name type="scientific">Trichinella nativa</name>
    <dbReference type="NCBI Taxonomy" id="6335"/>
    <lineage>
        <taxon>Eukaryota</taxon>
        <taxon>Metazoa</taxon>
        <taxon>Ecdysozoa</taxon>
        <taxon>Nematoda</taxon>
        <taxon>Enoplea</taxon>
        <taxon>Dorylaimia</taxon>
        <taxon>Trichinellida</taxon>
        <taxon>Trichinellidae</taxon>
        <taxon>Trichinella</taxon>
    </lineage>
</organism>
<evidence type="ECO:0000313" key="2">
    <source>
        <dbReference type="Proteomes" id="UP000054721"/>
    </source>
</evidence>
<comment type="caution">
    <text evidence="1">The sequence shown here is derived from an EMBL/GenBank/DDBJ whole genome shotgun (WGS) entry which is preliminary data.</text>
</comment>
<reference evidence="1 2" key="1">
    <citation type="submission" date="2015-05" db="EMBL/GenBank/DDBJ databases">
        <title>Evolution of Trichinella species and genotypes.</title>
        <authorList>
            <person name="Korhonen P.K."/>
            <person name="Edoardo P."/>
            <person name="Giuseppe L.R."/>
            <person name="Gasser R.B."/>
        </authorList>
    </citation>
    <scope>NUCLEOTIDE SEQUENCE [LARGE SCALE GENOMIC DNA]</scope>
    <source>
        <strain evidence="1">ISS10</strain>
    </source>
</reference>
<protein>
    <submittedName>
        <fullName evidence="1">Uncharacterized protein</fullName>
    </submittedName>
</protein>
<dbReference type="EMBL" id="JYDW01000120">
    <property type="protein sequence ID" value="KRZ55221.1"/>
    <property type="molecule type" value="Genomic_DNA"/>
</dbReference>
<gene>
    <name evidence="1" type="ORF">T02_6690</name>
</gene>
<sequence length="63" mass="7069">MANECDKETTAPAEKFVYTILKLAKILTGTTLCRAGEIVEDIRHVSYITVHCSYREFILCTSA</sequence>
<dbReference type="AlphaFoldDB" id="A0A0V1L742"/>
<accession>A0A0V1L742</accession>
<keyword evidence="2" id="KW-1185">Reference proteome</keyword>
<dbReference type="Proteomes" id="UP000054721">
    <property type="component" value="Unassembled WGS sequence"/>
</dbReference>
<name>A0A0V1L742_9BILA</name>
<proteinExistence type="predicted"/>
<dbReference type="OrthoDB" id="5914696at2759"/>